<dbReference type="STRING" id="1802410.A3H75_00630"/>
<feature type="transmembrane region" description="Helical" evidence="1">
    <location>
        <begin position="78"/>
        <end position="101"/>
    </location>
</feature>
<organism evidence="2 3">
    <name type="scientific">Candidatus Uhrbacteria bacterium RIFCSPLOWO2_02_FULL_51_9</name>
    <dbReference type="NCBI Taxonomy" id="1802410"/>
    <lineage>
        <taxon>Bacteria</taxon>
        <taxon>Candidatus Uhriibacteriota</taxon>
    </lineage>
</organism>
<keyword evidence="1" id="KW-0812">Transmembrane</keyword>
<feature type="transmembrane region" description="Helical" evidence="1">
    <location>
        <begin position="250"/>
        <end position="272"/>
    </location>
</feature>
<feature type="transmembrane region" description="Helical" evidence="1">
    <location>
        <begin position="7"/>
        <end position="25"/>
    </location>
</feature>
<reference evidence="2 3" key="1">
    <citation type="journal article" date="2016" name="Nat. Commun.">
        <title>Thousands of microbial genomes shed light on interconnected biogeochemical processes in an aquifer system.</title>
        <authorList>
            <person name="Anantharaman K."/>
            <person name="Brown C.T."/>
            <person name="Hug L.A."/>
            <person name="Sharon I."/>
            <person name="Castelle C.J."/>
            <person name="Probst A.J."/>
            <person name="Thomas B.C."/>
            <person name="Singh A."/>
            <person name="Wilkins M.J."/>
            <person name="Karaoz U."/>
            <person name="Brodie E.L."/>
            <person name="Williams K.H."/>
            <person name="Hubbard S.S."/>
            <person name="Banfield J.F."/>
        </authorList>
    </citation>
    <scope>NUCLEOTIDE SEQUENCE [LARGE SCALE GENOMIC DNA]</scope>
</reference>
<evidence type="ECO:0000313" key="3">
    <source>
        <dbReference type="Proteomes" id="UP000176678"/>
    </source>
</evidence>
<dbReference type="Proteomes" id="UP000176678">
    <property type="component" value="Unassembled WGS sequence"/>
</dbReference>
<gene>
    <name evidence="2" type="ORF">A3H75_00630</name>
</gene>
<name>A0A1F7VDL2_9BACT</name>
<comment type="caution">
    <text evidence="2">The sequence shown here is derived from an EMBL/GenBank/DDBJ whole genome shotgun (WGS) entry which is preliminary data.</text>
</comment>
<accession>A0A1F7VDL2</accession>
<evidence type="ECO:0000313" key="2">
    <source>
        <dbReference type="EMBL" id="OGL88650.1"/>
    </source>
</evidence>
<feature type="transmembrane region" description="Helical" evidence="1">
    <location>
        <begin position="176"/>
        <end position="194"/>
    </location>
</feature>
<keyword evidence="1" id="KW-0472">Membrane</keyword>
<dbReference type="EMBL" id="MGES01000034">
    <property type="protein sequence ID" value="OGL88650.1"/>
    <property type="molecule type" value="Genomic_DNA"/>
</dbReference>
<keyword evidence="1" id="KW-1133">Transmembrane helix</keyword>
<protein>
    <submittedName>
        <fullName evidence="2">Uncharacterized protein</fullName>
    </submittedName>
</protein>
<evidence type="ECO:0000256" key="1">
    <source>
        <dbReference type="SAM" id="Phobius"/>
    </source>
</evidence>
<dbReference type="AlphaFoldDB" id="A0A1F7VDL2"/>
<proteinExistence type="predicted"/>
<feature type="transmembrane region" description="Helical" evidence="1">
    <location>
        <begin position="113"/>
        <end position="135"/>
    </location>
</feature>
<feature type="transmembrane region" description="Helical" evidence="1">
    <location>
        <begin position="200"/>
        <end position="219"/>
    </location>
</feature>
<sequence>MSETKKIALACAIGGAIGTAVALMVAVAFWWLGLLAGFCAGYVSYEFRAVLRAIPEAWRMTVAGMDAGTKAMIHEVRFFFVPHPIFHTSILFGLVGVGLLYNWEFRSYQVPELVGLVIGGFLVGLVMFFLPLCLYDMWQEARKVSTRFFERVVTQTYRSEPACGYGELGIAFAKGFGIFVCYMIVAGPAIVYWLCVKGIPVVRVLLGIAGRFVLTFVRLIHSDKRLLCGVDSAIGTGLAYVTLARPEMTTAQYVLVVAAGAMIGAAFGVLNWEIVSKRILRVAEQNVPRS</sequence>